<organism evidence="2 3">
    <name type="scientific">Punica granatum</name>
    <name type="common">Pomegranate</name>
    <dbReference type="NCBI Taxonomy" id="22663"/>
    <lineage>
        <taxon>Eukaryota</taxon>
        <taxon>Viridiplantae</taxon>
        <taxon>Streptophyta</taxon>
        <taxon>Embryophyta</taxon>
        <taxon>Tracheophyta</taxon>
        <taxon>Spermatophyta</taxon>
        <taxon>Magnoliopsida</taxon>
        <taxon>eudicotyledons</taxon>
        <taxon>Gunneridae</taxon>
        <taxon>Pentapetalae</taxon>
        <taxon>rosids</taxon>
        <taxon>malvids</taxon>
        <taxon>Myrtales</taxon>
        <taxon>Lythraceae</taxon>
        <taxon>Punica</taxon>
    </lineage>
</organism>
<dbReference type="InterPro" id="IPR056647">
    <property type="entry name" value="DUF7745"/>
</dbReference>
<dbReference type="Pfam" id="PF24924">
    <property type="entry name" value="DUF7745"/>
    <property type="match status" value="1"/>
</dbReference>
<reference evidence="2 3" key="1">
    <citation type="submission" date="2017-11" db="EMBL/GenBank/DDBJ databases">
        <title>De-novo sequencing of pomegranate (Punica granatum L.) genome.</title>
        <authorList>
            <person name="Akparov Z."/>
            <person name="Amiraslanov A."/>
            <person name="Hajiyeva S."/>
            <person name="Abbasov M."/>
            <person name="Kaur K."/>
            <person name="Hamwieh A."/>
            <person name="Solovyev V."/>
            <person name="Salamov A."/>
            <person name="Braich B."/>
            <person name="Kosarev P."/>
            <person name="Mahmoud A."/>
            <person name="Hajiyev E."/>
            <person name="Babayeva S."/>
            <person name="Izzatullayeva V."/>
            <person name="Mammadov A."/>
            <person name="Mammadov A."/>
            <person name="Sharifova S."/>
            <person name="Ojaghi J."/>
            <person name="Eynullazada K."/>
            <person name="Bayramov B."/>
            <person name="Abdulazimova A."/>
            <person name="Shahmuradov I."/>
        </authorList>
    </citation>
    <scope>NUCLEOTIDE SEQUENCE [LARGE SCALE GENOMIC DNA]</scope>
    <source>
        <strain evidence="3">cv. AG2017</strain>
        <tissue evidence="2">Leaf</tissue>
    </source>
</reference>
<protein>
    <recommendedName>
        <fullName evidence="1">DUF7745 domain-containing protein</fullName>
    </recommendedName>
</protein>
<sequence length="231" mass="26786">MSTHDIVVPNQFSTIQSRLAILLGLRDEEVRHELQHGWDHRVRTEWLVDFIHVRALNATGESYQRDACHGFLLLIFGTILFPYSSNLIDGALAQGILQVVGGHSYVEAVLTETIRSLDYVREVRRGFYEFKRFDACRARALFVSFISWSIPLTRSGLSQLPQHTWRSSIRRDSHLFVIFAWLRFHGHHRQTFQMQRVLSKELFAQSCKPSGRSEINSAANLWIYVQRSLTT</sequence>
<dbReference type="AlphaFoldDB" id="A0A2I0JPP2"/>
<gene>
    <name evidence="2" type="ORF">CRG98_021351</name>
</gene>
<accession>A0A2I0JPP2</accession>
<feature type="domain" description="DUF7745" evidence="1">
    <location>
        <begin position="17"/>
        <end position="126"/>
    </location>
</feature>
<keyword evidence="3" id="KW-1185">Reference proteome</keyword>
<comment type="caution">
    <text evidence="2">The sequence shown here is derived from an EMBL/GenBank/DDBJ whole genome shotgun (WGS) entry which is preliminary data.</text>
</comment>
<proteinExistence type="predicted"/>
<dbReference type="EMBL" id="PGOL01001411">
    <property type="protein sequence ID" value="PKI58269.1"/>
    <property type="molecule type" value="Genomic_DNA"/>
</dbReference>
<dbReference type="Proteomes" id="UP000233551">
    <property type="component" value="Unassembled WGS sequence"/>
</dbReference>
<evidence type="ECO:0000313" key="2">
    <source>
        <dbReference type="EMBL" id="PKI58269.1"/>
    </source>
</evidence>
<name>A0A2I0JPP2_PUNGR</name>
<evidence type="ECO:0000313" key="3">
    <source>
        <dbReference type="Proteomes" id="UP000233551"/>
    </source>
</evidence>
<evidence type="ECO:0000259" key="1">
    <source>
        <dbReference type="Pfam" id="PF24924"/>
    </source>
</evidence>